<keyword evidence="3" id="KW-1185">Reference proteome</keyword>
<evidence type="ECO:0000313" key="2">
    <source>
        <dbReference type="EMBL" id="GBL87647.1"/>
    </source>
</evidence>
<evidence type="ECO:0000313" key="3">
    <source>
        <dbReference type="Proteomes" id="UP000499080"/>
    </source>
</evidence>
<accession>A0A4Y2B787</accession>
<gene>
    <name evidence="2" type="ORF">AVEN_66642_1</name>
</gene>
<dbReference type="EMBL" id="BGPR01082561">
    <property type="protein sequence ID" value="GBL87647.1"/>
    <property type="molecule type" value="Genomic_DNA"/>
</dbReference>
<organism evidence="2 3">
    <name type="scientific">Araneus ventricosus</name>
    <name type="common">Orbweaver spider</name>
    <name type="synonym">Epeira ventricosa</name>
    <dbReference type="NCBI Taxonomy" id="182803"/>
    <lineage>
        <taxon>Eukaryota</taxon>
        <taxon>Metazoa</taxon>
        <taxon>Ecdysozoa</taxon>
        <taxon>Arthropoda</taxon>
        <taxon>Chelicerata</taxon>
        <taxon>Arachnida</taxon>
        <taxon>Araneae</taxon>
        <taxon>Araneomorphae</taxon>
        <taxon>Entelegynae</taxon>
        <taxon>Araneoidea</taxon>
        <taxon>Araneidae</taxon>
        <taxon>Araneus</taxon>
    </lineage>
</organism>
<protein>
    <submittedName>
        <fullName evidence="2">Uncharacterized protein</fullName>
    </submittedName>
</protein>
<dbReference type="Proteomes" id="UP000499080">
    <property type="component" value="Unassembled WGS sequence"/>
</dbReference>
<feature type="region of interest" description="Disordered" evidence="1">
    <location>
        <begin position="15"/>
        <end position="36"/>
    </location>
</feature>
<dbReference type="AlphaFoldDB" id="A0A4Y2B787"/>
<sequence>MVLVLWSYEKDHLGVREGPSGVREGPTGVKKRPYGVDWQPLSKPPYHTSGKTFAPGPYSGTSTELDLEPGTFWSRSRDLTIRPYRPLREV</sequence>
<comment type="caution">
    <text evidence="2">The sequence shown here is derived from an EMBL/GenBank/DDBJ whole genome shotgun (WGS) entry which is preliminary data.</text>
</comment>
<proteinExistence type="predicted"/>
<name>A0A4Y2B787_ARAVE</name>
<reference evidence="2 3" key="1">
    <citation type="journal article" date="2019" name="Sci. Rep.">
        <title>Orb-weaving spider Araneus ventricosus genome elucidates the spidroin gene catalogue.</title>
        <authorList>
            <person name="Kono N."/>
            <person name="Nakamura H."/>
            <person name="Ohtoshi R."/>
            <person name="Moran D.A.P."/>
            <person name="Shinohara A."/>
            <person name="Yoshida Y."/>
            <person name="Fujiwara M."/>
            <person name="Mori M."/>
            <person name="Tomita M."/>
            <person name="Arakawa K."/>
        </authorList>
    </citation>
    <scope>NUCLEOTIDE SEQUENCE [LARGE SCALE GENOMIC DNA]</scope>
</reference>
<evidence type="ECO:0000256" key="1">
    <source>
        <dbReference type="SAM" id="MobiDB-lite"/>
    </source>
</evidence>